<dbReference type="RefSeq" id="WP_271999920.1">
    <property type="nucleotide sequence ID" value="NZ_JAQNDN010000010.1"/>
</dbReference>
<reference evidence="1 2" key="1">
    <citation type="submission" date="2022-11" db="EMBL/GenBank/DDBJ databases">
        <title>Minimal conservation of predation-associated metabolite biosynthetic gene clusters underscores biosynthetic potential of Myxococcota including descriptions for ten novel species: Archangium lansinium sp. nov., Myxococcus landrumus sp. nov., Nannocystis bai.</title>
        <authorList>
            <person name="Ahearne A."/>
            <person name="Stevens C."/>
            <person name="Dowd S."/>
        </authorList>
    </citation>
    <scope>NUCLEOTIDE SEQUENCE [LARGE SCALE GENOMIC DNA]</scope>
    <source>
        <strain evidence="1 2">NCELM</strain>
    </source>
</reference>
<accession>A0ABT5B7L4</accession>
<keyword evidence="2" id="KW-1185">Reference proteome</keyword>
<evidence type="ECO:0000313" key="1">
    <source>
        <dbReference type="EMBL" id="MDC0670106.1"/>
    </source>
</evidence>
<proteinExistence type="predicted"/>
<evidence type="ECO:0000313" key="2">
    <source>
        <dbReference type="Proteomes" id="UP001217838"/>
    </source>
</evidence>
<sequence>MAKKYALDLDDTLHAGWVRAPGDGYFDVNPWLRHKGGAILLEPEPVFWEWVEGSMYDEPREAAIVAFDDEGREVERLVLTEARVAEVGMPALDAAEAGALWLRIEARAVELRDSSAESSSRGDASAITACRVQLHGPEAPPQKVDKIDALTITLGRRGLQRVTLTVEGEADWSAAEALVDRQGTLEYLAADTESVVARVEFKIAGIDVEAKEAERARLVLACRGLRVGPKGNEGGGGSSA</sequence>
<gene>
    <name evidence="1" type="ORF">POL58_20300</name>
</gene>
<organism evidence="1 2">
    <name type="scientific">Nannocystis radixulma</name>
    <dbReference type="NCBI Taxonomy" id="2995305"/>
    <lineage>
        <taxon>Bacteria</taxon>
        <taxon>Pseudomonadati</taxon>
        <taxon>Myxococcota</taxon>
        <taxon>Polyangia</taxon>
        <taxon>Nannocystales</taxon>
        <taxon>Nannocystaceae</taxon>
        <taxon>Nannocystis</taxon>
    </lineage>
</organism>
<name>A0ABT5B7L4_9BACT</name>
<protein>
    <submittedName>
        <fullName evidence="1">Uncharacterized protein</fullName>
    </submittedName>
</protein>
<comment type="caution">
    <text evidence="1">The sequence shown here is derived from an EMBL/GenBank/DDBJ whole genome shotgun (WGS) entry which is preliminary data.</text>
</comment>
<dbReference type="Proteomes" id="UP001217838">
    <property type="component" value="Unassembled WGS sequence"/>
</dbReference>
<dbReference type="EMBL" id="JAQNDN010000010">
    <property type="protein sequence ID" value="MDC0670106.1"/>
    <property type="molecule type" value="Genomic_DNA"/>
</dbReference>